<dbReference type="Gene3D" id="1.20.120.80">
    <property type="entry name" value="Cytochrome c oxidase, subunit III, four-helix bundle"/>
    <property type="match status" value="1"/>
</dbReference>
<feature type="transmembrane region" description="Helical" evidence="9">
    <location>
        <begin position="143"/>
        <end position="163"/>
    </location>
</feature>
<evidence type="ECO:0000259" key="10">
    <source>
        <dbReference type="PROSITE" id="PS50253"/>
    </source>
</evidence>
<dbReference type="AlphaFoldDB" id="A0A386PZ81"/>
<dbReference type="InterPro" id="IPR000298">
    <property type="entry name" value="Cyt_c_oxidase-like_su3"/>
</dbReference>
<feature type="transmembrane region" description="Helical" evidence="9">
    <location>
        <begin position="66"/>
        <end position="86"/>
    </location>
</feature>
<evidence type="ECO:0000256" key="9">
    <source>
        <dbReference type="SAM" id="Phobius"/>
    </source>
</evidence>
<protein>
    <recommendedName>
        <fullName evidence="3 8">Cytochrome c oxidase subunit 3</fullName>
    </recommendedName>
</protein>
<keyword evidence="8 11" id="KW-0496">Mitochondrion</keyword>
<dbReference type="EMBL" id="MG458328">
    <property type="protein sequence ID" value="AYE40109.1"/>
    <property type="molecule type" value="Genomic_DNA"/>
</dbReference>
<feature type="transmembrane region" description="Helical" evidence="9">
    <location>
        <begin position="225"/>
        <end position="250"/>
    </location>
</feature>
<feature type="transmembrane region" description="Helical" evidence="9">
    <location>
        <begin position="175"/>
        <end position="204"/>
    </location>
</feature>
<name>A0A386PZ81_9PLAT</name>
<organism evidence="11">
    <name type="scientific">Eudiplozoon sp. DZ-2018</name>
    <dbReference type="NCBI Taxonomy" id="2340794"/>
    <lineage>
        <taxon>Eukaryota</taxon>
        <taxon>Metazoa</taxon>
        <taxon>Spiralia</taxon>
        <taxon>Lophotrochozoa</taxon>
        <taxon>Platyhelminthes</taxon>
        <taxon>Monogenea</taxon>
        <taxon>Polyopisthocotylea</taxon>
        <taxon>Mazocraeidea</taxon>
        <taxon>Diplozoidae</taxon>
        <taxon>Eudiplozoon</taxon>
    </lineage>
</organism>
<evidence type="ECO:0000256" key="5">
    <source>
        <dbReference type="ARBA" id="ARBA00022967"/>
    </source>
</evidence>
<dbReference type="GO" id="GO:0004129">
    <property type="term" value="F:cytochrome-c oxidase activity"/>
    <property type="evidence" value="ECO:0007669"/>
    <property type="project" value="InterPro"/>
</dbReference>
<reference evidence="11" key="1">
    <citation type="journal article" date="2018" name="BMC Evol. Biol.">
        <title>Three new Diplozoidae mitogenomes expose unusual compositional biases within the Monogenea class: implications for phylogenetic studies.</title>
        <authorList>
            <person name="Zhang D."/>
            <person name="Zou H."/>
            <person name="Wu S.G."/>
            <person name="Li M."/>
            <person name="Jakovlic I."/>
            <person name="Zhang J."/>
            <person name="Chen R."/>
            <person name="Li W.X."/>
            <person name="Wang G.T."/>
        </authorList>
    </citation>
    <scope>NUCLEOTIDE SEQUENCE</scope>
</reference>
<geneLocation type="mitochondrion" evidence="11"/>
<gene>
    <name evidence="11" type="primary">cox3</name>
</gene>
<evidence type="ECO:0000256" key="1">
    <source>
        <dbReference type="ARBA" id="ARBA00004141"/>
    </source>
</evidence>
<comment type="subcellular location">
    <subcellularLocation>
        <location evidence="1">Membrane</location>
        <topology evidence="1">Multi-pass membrane protein</topology>
    </subcellularLocation>
</comment>
<evidence type="ECO:0000256" key="7">
    <source>
        <dbReference type="ARBA" id="ARBA00023136"/>
    </source>
</evidence>
<keyword evidence="5" id="KW-1278">Translocase</keyword>
<evidence type="ECO:0000313" key="11">
    <source>
        <dbReference type="EMBL" id="AYE40109.1"/>
    </source>
</evidence>
<dbReference type="GO" id="GO:0019646">
    <property type="term" value="P:aerobic electron transport chain"/>
    <property type="evidence" value="ECO:0007669"/>
    <property type="project" value="InterPro"/>
</dbReference>
<dbReference type="PROSITE" id="PS50253">
    <property type="entry name" value="COX3"/>
    <property type="match status" value="1"/>
</dbReference>
<dbReference type="InterPro" id="IPR013833">
    <property type="entry name" value="Cyt_c_oxidase_su3_a-hlx"/>
</dbReference>
<dbReference type="SUPFAM" id="SSF81452">
    <property type="entry name" value="Cytochrome c oxidase subunit III-like"/>
    <property type="match status" value="1"/>
</dbReference>
<dbReference type="PANTHER" id="PTHR11403:SF7">
    <property type="entry name" value="CYTOCHROME C OXIDASE SUBUNIT 3"/>
    <property type="match status" value="1"/>
</dbReference>
<feature type="transmembrane region" description="Helical" evidence="9">
    <location>
        <begin position="98"/>
        <end position="115"/>
    </location>
</feature>
<feature type="domain" description="Heme-copper oxidase subunit III family profile" evidence="10">
    <location>
        <begin position="66"/>
        <end position="251"/>
    </location>
</feature>
<keyword evidence="7 9" id="KW-0472">Membrane</keyword>
<comment type="similarity">
    <text evidence="2 8">Belongs to the cytochrome c oxidase subunit 3 family.</text>
</comment>
<evidence type="ECO:0000256" key="2">
    <source>
        <dbReference type="ARBA" id="ARBA00010581"/>
    </source>
</evidence>
<dbReference type="Pfam" id="PF00510">
    <property type="entry name" value="COX3"/>
    <property type="match status" value="1"/>
</dbReference>
<evidence type="ECO:0000256" key="8">
    <source>
        <dbReference type="RuleBase" id="RU003375"/>
    </source>
</evidence>
<dbReference type="PANTHER" id="PTHR11403">
    <property type="entry name" value="CYTOCHROME C OXIDASE SUBUNIT III"/>
    <property type="match status" value="1"/>
</dbReference>
<evidence type="ECO:0000256" key="4">
    <source>
        <dbReference type="ARBA" id="ARBA00022692"/>
    </source>
</evidence>
<keyword evidence="6 9" id="KW-1133">Transmembrane helix</keyword>
<keyword evidence="4 8" id="KW-0812">Transmembrane</keyword>
<accession>A0A386PZ81</accession>
<evidence type="ECO:0000256" key="3">
    <source>
        <dbReference type="ARBA" id="ARBA00015944"/>
    </source>
</evidence>
<evidence type="ECO:0000256" key="6">
    <source>
        <dbReference type="ARBA" id="ARBA00022989"/>
    </source>
</evidence>
<feature type="transmembrane region" description="Helical" evidence="9">
    <location>
        <begin position="25"/>
        <end position="46"/>
    </location>
</feature>
<dbReference type="InterPro" id="IPR035973">
    <property type="entry name" value="Cyt_c_oxidase_su3-like_sf"/>
</dbReference>
<dbReference type="InterPro" id="IPR024791">
    <property type="entry name" value="Cyt_c/ubiquinol_Oxase_su3"/>
</dbReference>
<comment type="function">
    <text evidence="8">Component of the cytochrome c oxidase, the last enzyme in the mitochondrial electron transport chain which drives oxidative phosphorylation. The respiratory chain contains 3 multisubunit complexes succinate dehydrogenase (complex II, CII), ubiquinol-cytochrome c oxidoreductase (cytochrome b-c1 complex, complex III, CIII) and cytochrome c oxidase (complex IV, CIV), that cooperate to transfer electrons derived from NADH and succinate to molecular oxygen, creating an electrochemical gradient over the inner membrane that drives transmembrane transport and the ATP synthase. Cytochrome c oxidase is the component of the respiratory chain that catalyzes the reduction of oxygen to water. Electrons originating from reduced cytochrome c in the intermembrane space (IMS) are transferred via the dinuclear copper A center (CU(A)) of subunit 2 and heme A of subunit 1 to the active site in subunit 1, a binuclear center (BNC) formed by heme A3 and copper B (CU(B)). The BNC reduces molecular oxygen to 2 water molecules using 4 electrons from cytochrome c in the IMS and 4 protons from the mitochondrial matrix.</text>
</comment>
<proteinExistence type="inferred from homology"/>
<sequence length="251" mass="28942">MLSVFSIFCSIVVSGFLLISLLKSFSVWFLLVSFLLTCSGFVFFILNEVNVWCNFDETMTDEWYNIFVTGEFFLFLNLMVPVFYLNDELGNISLSSPYGLPLLGLWLLVLSSFCLNEFEHCMEVNNSNFINGMNFSKDSEGLAHIWLGLTIFNGVEFLILQINEFYVCPVSVFDSAWYGCCLVLVTFHGVHVFVGICLLCYCYYCNFSEDVVIGSVAGVLDQYRYIGFTCFYWHFVDFIWFLVFVIVYLIP</sequence>
<dbReference type="GO" id="GO:0016020">
    <property type="term" value="C:membrane"/>
    <property type="evidence" value="ECO:0007669"/>
    <property type="project" value="UniProtKB-SubCell"/>
</dbReference>